<keyword evidence="2" id="KW-1185">Reference proteome</keyword>
<evidence type="ECO:0000313" key="2">
    <source>
        <dbReference type="Proteomes" id="UP000242638"/>
    </source>
</evidence>
<protein>
    <recommendedName>
        <fullName evidence="3">DDE Tnp4 domain-containing protein</fullName>
    </recommendedName>
</protein>
<name>A0A3P9Q3A6_POERE</name>
<reference evidence="2" key="1">
    <citation type="submission" date="2013-11" db="EMBL/GenBank/DDBJ databases">
        <title>The genomic landscape of the Guanapo guppy.</title>
        <authorList>
            <person name="Kuenstner A."/>
            <person name="Dreyer C."/>
        </authorList>
    </citation>
    <scope>NUCLEOTIDE SEQUENCE</scope>
    <source>
        <strain evidence="2">Guanapo</strain>
    </source>
</reference>
<reference evidence="1" key="3">
    <citation type="submission" date="2025-09" db="UniProtKB">
        <authorList>
            <consortium name="Ensembl"/>
        </authorList>
    </citation>
    <scope>IDENTIFICATION</scope>
    <source>
        <strain evidence="1">Guanapo</strain>
    </source>
</reference>
<evidence type="ECO:0008006" key="3">
    <source>
        <dbReference type="Google" id="ProtNLM"/>
    </source>
</evidence>
<reference evidence="1" key="2">
    <citation type="submission" date="2025-08" db="UniProtKB">
        <authorList>
            <consortium name="Ensembl"/>
        </authorList>
    </citation>
    <scope>IDENTIFICATION</scope>
    <source>
        <strain evidence="1">Guanapo</strain>
    </source>
</reference>
<sequence>DDLCISYQDTNYKHSISAEERLTSCLRLVGFFATGDSNRTISSSFWLLQLFQTVSGSLLWRSLRSDGTSLSAQPPTLAPFSVITMGTVIVLLSLLDSHCKFKGIDVGGYGRVMVGSWPTPSLVRPCTLHLPPDYHLPGAFHRALLPHVIVGDEAFPLHRNLMRPFPESSSPTLEQRVFNYQLSRARLVEDAFDIWSFVEISCEGHLHLHKEPLPGVEQMGANCATREAFMAYFCEEEAVPWQPTL</sequence>
<dbReference type="Ensembl" id="ENSPRET00000028640.1">
    <property type="protein sequence ID" value="ENSPREP00000028328.1"/>
    <property type="gene ID" value="ENSPREG00000019177.1"/>
</dbReference>
<dbReference type="Proteomes" id="UP000242638">
    <property type="component" value="Unassembled WGS sequence"/>
</dbReference>
<accession>A0A3P9Q3A6</accession>
<evidence type="ECO:0000313" key="1">
    <source>
        <dbReference type="Ensembl" id="ENSPREP00000028328.1"/>
    </source>
</evidence>
<proteinExistence type="predicted"/>
<dbReference type="AlphaFoldDB" id="A0A3P9Q3A6"/>
<organism evidence="1 2">
    <name type="scientific">Poecilia reticulata</name>
    <name type="common">Guppy</name>
    <name type="synonym">Acanthophacelus reticulatus</name>
    <dbReference type="NCBI Taxonomy" id="8081"/>
    <lineage>
        <taxon>Eukaryota</taxon>
        <taxon>Metazoa</taxon>
        <taxon>Chordata</taxon>
        <taxon>Craniata</taxon>
        <taxon>Vertebrata</taxon>
        <taxon>Euteleostomi</taxon>
        <taxon>Actinopterygii</taxon>
        <taxon>Neopterygii</taxon>
        <taxon>Teleostei</taxon>
        <taxon>Neoteleostei</taxon>
        <taxon>Acanthomorphata</taxon>
        <taxon>Ovalentaria</taxon>
        <taxon>Atherinomorphae</taxon>
        <taxon>Cyprinodontiformes</taxon>
        <taxon>Poeciliidae</taxon>
        <taxon>Poeciliinae</taxon>
        <taxon>Poecilia</taxon>
    </lineage>
</organism>